<evidence type="ECO:0000256" key="1">
    <source>
        <dbReference type="SAM" id="MobiDB-lite"/>
    </source>
</evidence>
<protein>
    <submittedName>
        <fullName evidence="2">Uncharacterized protein</fullName>
    </submittedName>
</protein>
<proteinExistence type="predicted"/>
<gene>
    <name evidence="2" type="ORF">TBRA_LOCUS12223</name>
</gene>
<dbReference type="EMBL" id="CADCXV010001030">
    <property type="protein sequence ID" value="CAB0040520.1"/>
    <property type="molecule type" value="Genomic_DNA"/>
</dbReference>
<dbReference type="Proteomes" id="UP000479190">
    <property type="component" value="Unassembled WGS sequence"/>
</dbReference>
<evidence type="ECO:0000313" key="2">
    <source>
        <dbReference type="EMBL" id="CAB0040520.1"/>
    </source>
</evidence>
<reference evidence="2 3" key="1">
    <citation type="submission" date="2020-02" db="EMBL/GenBank/DDBJ databases">
        <authorList>
            <person name="Ferguson B K."/>
        </authorList>
    </citation>
    <scope>NUCLEOTIDE SEQUENCE [LARGE SCALE GENOMIC DNA]</scope>
</reference>
<sequence>MRDGQRDQQAPETADHGKMKNRTKSRSELAIQTKIGSSPKMIAAANTRKILGAPLVTTKDASLSTLADFATGSLEEKWTRIEGLVSGLATFIGPKGHLHKEIGRYTASLVQAVSAFTKMKKSPGPAPPPTADKAV</sequence>
<accession>A0A6H5ISY1</accession>
<name>A0A6H5ISY1_9HYME</name>
<organism evidence="2 3">
    <name type="scientific">Trichogramma brassicae</name>
    <dbReference type="NCBI Taxonomy" id="86971"/>
    <lineage>
        <taxon>Eukaryota</taxon>
        <taxon>Metazoa</taxon>
        <taxon>Ecdysozoa</taxon>
        <taxon>Arthropoda</taxon>
        <taxon>Hexapoda</taxon>
        <taxon>Insecta</taxon>
        <taxon>Pterygota</taxon>
        <taxon>Neoptera</taxon>
        <taxon>Endopterygota</taxon>
        <taxon>Hymenoptera</taxon>
        <taxon>Apocrita</taxon>
        <taxon>Proctotrupomorpha</taxon>
        <taxon>Chalcidoidea</taxon>
        <taxon>Trichogrammatidae</taxon>
        <taxon>Trichogramma</taxon>
    </lineage>
</organism>
<dbReference type="AlphaFoldDB" id="A0A6H5ISY1"/>
<evidence type="ECO:0000313" key="3">
    <source>
        <dbReference type="Proteomes" id="UP000479190"/>
    </source>
</evidence>
<feature type="region of interest" description="Disordered" evidence="1">
    <location>
        <begin position="1"/>
        <end position="33"/>
    </location>
</feature>
<keyword evidence="3" id="KW-1185">Reference proteome</keyword>